<organism evidence="9">
    <name type="scientific">uncultured Frankineae bacterium</name>
    <dbReference type="NCBI Taxonomy" id="437475"/>
    <lineage>
        <taxon>Bacteria</taxon>
        <taxon>Bacillati</taxon>
        <taxon>Actinomycetota</taxon>
        <taxon>Actinomycetes</taxon>
        <taxon>Frankiales</taxon>
        <taxon>environmental samples</taxon>
    </lineage>
</organism>
<evidence type="ECO:0000256" key="3">
    <source>
        <dbReference type="ARBA" id="ARBA00022552"/>
    </source>
</evidence>
<dbReference type="Pfam" id="PF01782">
    <property type="entry name" value="RimM"/>
    <property type="match status" value="1"/>
</dbReference>
<feature type="compositionally biased region" description="Basic residues" evidence="6">
    <location>
        <begin position="1"/>
        <end position="11"/>
    </location>
</feature>
<dbReference type="InterPro" id="IPR056792">
    <property type="entry name" value="PRC_RimM"/>
</dbReference>
<feature type="domain" description="Ribosome maturation factor RimM PRC barrel" evidence="8">
    <location>
        <begin position="139"/>
        <end position="205"/>
    </location>
</feature>
<comment type="function">
    <text evidence="5">An accessory protein needed during the final step in the assembly of 30S ribosomal subunit, possibly for assembly of the head region. Essential for efficient processing of 16S rRNA. May be needed both before and after RbfA during the maturation of 16S rRNA. It has affinity for free ribosomal 30S subunits but not for 70S ribosomes.</text>
</comment>
<dbReference type="GO" id="GO:0005840">
    <property type="term" value="C:ribosome"/>
    <property type="evidence" value="ECO:0007669"/>
    <property type="project" value="InterPro"/>
</dbReference>
<comment type="subunit">
    <text evidence="5">Binds ribosomal protein uS19.</text>
</comment>
<dbReference type="InterPro" id="IPR002676">
    <property type="entry name" value="RimM_N"/>
</dbReference>
<feature type="region of interest" description="Disordered" evidence="6">
    <location>
        <begin position="202"/>
        <end position="222"/>
    </location>
</feature>
<accession>A0A6J4MME8</accession>
<evidence type="ECO:0000259" key="8">
    <source>
        <dbReference type="Pfam" id="PF24986"/>
    </source>
</evidence>
<dbReference type="AlphaFoldDB" id="A0A6J4MME8"/>
<comment type="subcellular location">
    <subcellularLocation>
        <location evidence="5">Cytoplasm</location>
    </subcellularLocation>
</comment>
<evidence type="ECO:0000259" key="7">
    <source>
        <dbReference type="Pfam" id="PF01782"/>
    </source>
</evidence>
<protein>
    <recommendedName>
        <fullName evidence="5">Ribosome maturation factor RimM</fullName>
    </recommendedName>
</protein>
<keyword evidence="4 5" id="KW-0143">Chaperone</keyword>
<evidence type="ECO:0000256" key="2">
    <source>
        <dbReference type="ARBA" id="ARBA00022517"/>
    </source>
</evidence>
<dbReference type="GO" id="GO:0005737">
    <property type="term" value="C:cytoplasm"/>
    <property type="evidence" value="ECO:0007669"/>
    <property type="project" value="UniProtKB-SubCell"/>
</dbReference>
<name>A0A6J4MME8_9ACTN</name>
<keyword evidence="1 5" id="KW-0963">Cytoplasm</keyword>
<dbReference type="EMBL" id="CADCUE010000293">
    <property type="protein sequence ID" value="CAA9362132.1"/>
    <property type="molecule type" value="Genomic_DNA"/>
</dbReference>
<dbReference type="Pfam" id="PF24986">
    <property type="entry name" value="PRC_RimM"/>
    <property type="match status" value="1"/>
</dbReference>
<evidence type="ECO:0000313" key="9">
    <source>
        <dbReference type="EMBL" id="CAA9362132.1"/>
    </source>
</evidence>
<keyword evidence="2 5" id="KW-0690">Ribosome biogenesis</keyword>
<evidence type="ECO:0000256" key="6">
    <source>
        <dbReference type="SAM" id="MobiDB-lite"/>
    </source>
</evidence>
<dbReference type="Gene3D" id="2.30.30.240">
    <property type="entry name" value="PRC-barrel domain"/>
    <property type="match status" value="1"/>
</dbReference>
<dbReference type="InterPro" id="IPR009000">
    <property type="entry name" value="Transl_B-barrel_sf"/>
</dbReference>
<evidence type="ECO:0000256" key="5">
    <source>
        <dbReference type="HAMAP-Rule" id="MF_00014"/>
    </source>
</evidence>
<dbReference type="InterPro" id="IPR036976">
    <property type="entry name" value="RimM_N_sf"/>
</dbReference>
<comment type="domain">
    <text evidence="5">The PRC barrel domain binds ribosomal protein uS19.</text>
</comment>
<dbReference type="GO" id="GO:0006364">
    <property type="term" value="P:rRNA processing"/>
    <property type="evidence" value="ECO:0007669"/>
    <property type="project" value="UniProtKB-UniRule"/>
</dbReference>
<evidence type="ECO:0000256" key="1">
    <source>
        <dbReference type="ARBA" id="ARBA00022490"/>
    </source>
</evidence>
<dbReference type="Gene3D" id="2.40.30.60">
    <property type="entry name" value="RimM"/>
    <property type="match status" value="1"/>
</dbReference>
<proteinExistence type="inferred from homology"/>
<dbReference type="InterPro" id="IPR011033">
    <property type="entry name" value="PRC_barrel-like_sf"/>
</dbReference>
<dbReference type="GO" id="GO:0043022">
    <property type="term" value="F:ribosome binding"/>
    <property type="evidence" value="ECO:0007669"/>
    <property type="project" value="InterPro"/>
</dbReference>
<feature type="region of interest" description="Disordered" evidence="6">
    <location>
        <begin position="1"/>
        <end position="38"/>
    </location>
</feature>
<evidence type="ECO:0000256" key="4">
    <source>
        <dbReference type="ARBA" id="ARBA00023186"/>
    </source>
</evidence>
<dbReference type="GO" id="GO:0042274">
    <property type="term" value="P:ribosomal small subunit biogenesis"/>
    <property type="evidence" value="ECO:0007669"/>
    <property type="project" value="UniProtKB-UniRule"/>
</dbReference>
<feature type="domain" description="RimM N-terminal" evidence="7">
    <location>
        <begin position="42"/>
        <end position="122"/>
    </location>
</feature>
<dbReference type="SUPFAM" id="SSF50447">
    <property type="entry name" value="Translation proteins"/>
    <property type="match status" value="1"/>
</dbReference>
<dbReference type="PANTHER" id="PTHR33692">
    <property type="entry name" value="RIBOSOME MATURATION FACTOR RIMM"/>
    <property type="match status" value="1"/>
</dbReference>
<keyword evidence="3 5" id="KW-0698">rRNA processing</keyword>
<dbReference type="SUPFAM" id="SSF50346">
    <property type="entry name" value="PRC-barrel domain"/>
    <property type="match status" value="1"/>
</dbReference>
<dbReference type="NCBIfam" id="TIGR02273">
    <property type="entry name" value="16S_RimM"/>
    <property type="match status" value="1"/>
</dbReference>
<dbReference type="InterPro" id="IPR011961">
    <property type="entry name" value="RimM"/>
</dbReference>
<comment type="similarity">
    <text evidence="5">Belongs to the RimM family.</text>
</comment>
<gene>
    <name evidence="5" type="primary">rimM</name>
    <name evidence="9" type="ORF">AVDCRST_MAG16-3121</name>
</gene>
<dbReference type="HAMAP" id="MF_00014">
    <property type="entry name" value="Ribosome_mat_RimM"/>
    <property type="match status" value="1"/>
</dbReference>
<dbReference type="PANTHER" id="PTHR33692:SF1">
    <property type="entry name" value="RIBOSOME MATURATION FACTOR RIMM"/>
    <property type="match status" value="1"/>
</dbReference>
<sequence>MARVAGHRRRPDRPAAPAPDPGAGASARPEPVAADDQPDLLVVGRVGKPQGIKGEVTVQVRTDDPDARFAAGSRLLTEPPERGPLTVAASRWQNGRLVVAFEGVPDRNAAELLRETLLQVDARTLPPPEDEDEFHDHVLRGMAAELLDGTRLGAVVDVLHLPHGDVLVLRRDDTGTEVLVPFVKAMVPVVDVAARRVQVDPPEGLLDLGADPDGGAEAPARP</sequence>
<reference evidence="9" key="1">
    <citation type="submission" date="2020-02" db="EMBL/GenBank/DDBJ databases">
        <authorList>
            <person name="Meier V. D."/>
        </authorList>
    </citation>
    <scope>NUCLEOTIDE SEQUENCE</scope>
    <source>
        <strain evidence="9">AVDCRST_MAG16</strain>
    </source>
</reference>